<evidence type="ECO:0000313" key="2">
    <source>
        <dbReference type="EMBL" id="KAA6336428.1"/>
    </source>
</evidence>
<dbReference type="EMBL" id="SNRY01000793">
    <property type="protein sequence ID" value="KAA6336428.1"/>
    <property type="molecule type" value="Genomic_DNA"/>
</dbReference>
<gene>
    <name evidence="2" type="ORF">EZS27_015407</name>
    <name evidence="1" type="ORF">EZS27_020771</name>
</gene>
<accession>A0A5J4RS37</accession>
<protein>
    <submittedName>
        <fullName evidence="2">Uncharacterized protein</fullName>
    </submittedName>
</protein>
<organism evidence="2">
    <name type="scientific">termite gut metagenome</name>
    <dbReference type="NCBI Taxonomy" id="433724"/>
    <lineage>
        <taxon>unclassified sequences</taxon>
        <taxon>metagenomes</taxon>
        <taxon>organismal metagenomes</taxon>
    </lineage>
</organism>
<evidence type="ECO:0000313" key="1">
    <source>
        <dbReference type="EMBL" id="KAA6330529.1"/>
    </source>
</evidence>
<name>A0A5J4RS37_9ZZZZ</name>
<sequence>MAKVNYFPYIPIFFEIMVSNIHNIHIIIRNNPINLSSG</sequence>
<proteinExistence type="predicted"/>
<reference evidence="2" key="1">
    <citation type="submission" date="2019-03" db="EMBL/GenBank/DDBJ databases">
        <title>Single cell metagenomics reveals metabolic interactions within the superorganism composed of flagellate Streblomastix strix and complex community of Bacteroidetes bacteria on its surface.</title>
        <authorList>
            <person name="Treitli S.C."/>
            <person name="Kolisko M."/>
            <person name="Husnik F."/>
            <person name="Keeling P."/>
            <person name="Hampl V."/>
        </authorList>
    </citation>
    <scope>NUCLEOTIDE SEQUENCE</scope>
    <source>
        <strain evidence="2">STM</strain>
    </source>
</reference>
<comment type="caution">
    <text evidence="2">The sequence shown here is derived from an EMBL/GenBank/DDBJ whole genome shotgun (WGS) entry which is preliminary data.</text>
</comment>
<dbReference type="AlphaFoldDB" id="A0A5J4RS37"/>
<dbReference type="EMBL" id="SNRY01001490">
    <property type="protein sequence ID" value="KAA6330529.1"/>
    <property type="molecule type" value="Genomic_DNA"/>
</dbReference>